<gene>
    <name evidence="1" type="ORF">OR16_40739</name>
</gene>
<name>H1SI35_9BURK</name>
<accession>H1SI35</accession>
<sequence>MAAQTASVSYRGDLTEAMLEHTLATGQAPPGFEAHVARLLDEAPICLVVMAVAQTARRRGMPAAEVWRHVARFARLYSIHRQALWIEASPTAGCRRRGDDEPSRSRVRRSSFGVTSFGFILSQVDIDRQCRTENMQGAIDGINNEWGISGQHCTDLPIL</sequence>
<dbReference type="Proteomes" id="UP000005808">
    <property type="component" value="Unassembled WGS sequence"/>
</dbReference>
<dbReference type="EMBL" id="AHJE01000180">
    <property type="protein sequence ID" value="EHP37817.1"/>
    <property type="molecule type" value="Genomic_DNA"/>
</dbReference>
<evidence type="ECO:0000313" key="2">
    <source>
        <dbReference type="Proteomes" id="UP000005808"/>
    </source>
</evidence>
<proteinExistence type="predicted"/>
<protein>
    <submittedName>
        <fullName evidence="1">XRE family transcriptional regulator</fullName>
    </submittedName>
</protein>
<dbReference type="PATRIC" id="fig|1127483.3.peg.8097"/>
<comment type="caution">
    <text evidence="1">The sequence shown here is derived from an EMBL/GenBank/DDBJ whole genome shotgun (WGS) entry which is preliminary data.</text>
</comment>
<dbReference type="AlphaFoldDB" id="H1SI35"/>
<reference evidence="1 2" key="1">
    <citation type="journal article" date="2012" name="J. Bacteriol.">
        <title>De Novo Genome Project of Cupriavidus basilensis OR16.</title>
        <authorList>
            <person name="Cserhati M."/>
            <person name="Kriszt B."/>
            <person name="Szoboszlay S."/>
            <person name="Toth A."/>
            <person name="Szabo I."/>
            <person name="Tancsics A."/>
            <person name="Nagy I."/>
            <person name="Horvath B."/>
            <person name="Nagy I."/>
            <person name="Kukolya J."/>
        </authorList>
    </citation>
    <scope>NUCLEOTIDE SEQUENCE [LARGE SCALE GENOMIC DNA]</scope>
    <source>
        <strain evidence="1 2">OR16</strain>
    </source>
</reference>
<organism evidence="1 2">
    <name type="scientific">Cupriavidus basilensis OR16</name>
    <dbReference type="NCBI Taxonomy" id="1127483"/>
    <lineage>
        <taxon>Bacteria</taxon>
        <taxon>Pseudomonadati</taxon>
        <taxon>Pseudomonadota</taxon>
        <taxon>Betaproteobacteria</taxon>
        <taxon>Burkholderiales</taxon>
        <taxon>Burkholderiaceae</taxon>
        <taxon>Cupriavidus</taxon>
    </lineage>
</organism>
<evidence type="ECO:0000313" key="1">
    <source>
        <dbReference type="EMBL" id="EHP37817.1"/>
    </source>
</evidence>